<feature type="domain" description="UspA" evidence="2">
    <location>
        <begin position="12"/>
        <end position="149"/>
    </location>
</feature>
<protein>
    <submittedName>
        <fullName evidence="3">UspA domain-containing protein</fullName>
    </submittedName>
</protein>
<dbReference type="PANTHER" id="PTHR46268:SF6">
    <property type="entry name" value="UNIVERSAL STRESS PROTEIN UP12"/>
    <property type="match status" value="1"/>
</dbReference>
<name>M0ML55_HALMO</name>
<dbReference type="eggNOG" id="arCOG00449">
    <property type="taxonomic scope" value="Archaea"/>
</dbReference>
<sequence>MSLAVERPLTIMYDTILVPTDGSTGARAAAQHALALADAFDSRLQFLSVVNATNEDGIVGLDSISERRTVLDEEATDALETLEALATETDVSYETAIEHGTVHETILDIADRDADLVAMGTHGRTGLQRVLIGSVTERVGRTSDVPVFTTRREPATDAGYGDVLIPTDGSDAANAAVEHGLAIADRYDGTVHALSVVDLNSLAGSYDVGPGISTVIDAWSDDCERAVATVADAAGERGIDVVTEVVQGTPYRAITDYVDAAGIDLVTMGTHGRTGIERYLVGSVTERVVRTSDVPVLTTRDV</sequence>
<dbReference type="InterPro" id="IPR006015">
    <property type="entry name" value="Universal_stress_UspA"/>
</dbReference>
<keyword evidence="4" id="KW-1185">Reference proteome</keyword>
<organism evidence="3 4">
    <name type="scientific">Halococcus morrhuae DSM 1307</name>
    <dbReference type="NCBI Taxonomy" id="931277"/>
    <lineage>
        <taxon>Archaea</taxon>
        <taxon>Methanobacteriati</taxon>
        <taxon>Methanobacteriota</taxon>
        <taxon>Stenosarchaea group</taxon>
        <taxon>Halobacteria</taxon>
        <taxon>Halobacteriales</taxon>
        <taxon>Halococcaceae</taxon>
        <taxon>Halococcus</taxon>
    </lineage>
</organism>
<dbReference type="PATRIC" id="fig|931277.6.peg.1281"/>
<feature type="domain" description="UspA" evidence="2">
    <location>
        <begin position="160"/>
        <end position="300"/>
    </location>
</feature>
<comment type="caution">
    <text evidence="3">The sequence shown here is derived from an EMBL/GenBank/DDBJ whole genome shotgun (WGS) entry which is preliminary data.</text>
</comment>
<dbReference type="InterPro" id="IPR006016">
    <property type="entry name" value="UspA"/>
</dbReference>
<evidence type="ECO:0000313" key="4">
    <source>
        <dbReference type="Proteomes" id="UP000011568"/>
    </source>
</evidence>
<dbReference type="Gene3D" id="3.40.50.620">
    <property type="entry name" value="HUPs"/>
    <property type="match status" value="2"/>
</dbReference>
<dbReference type="Pfam" id="PF00582">
    <property type="entry name" value="Usp"/>
    <property type="match status" value="2"/>
</dbReference>
<dbReference type="InterPro" id="IPR014729">
    <property type="entry name" value="Rossmann-like_a/b/a_fold"/>
</dbReference>
<proteinExistence type="inferred from homology"/>
<dbReference type="EMBL" id="AOMC01000091">
    <property type="protein sequence ID" value="EMA46427.1"/>
    <property type="molecule type" value="Genomic_DNA"/>
</dbReference>
<reference evidence="3 4" key="1">
    <citation type="journal article" date="2014" name="PLoS Genet.">
        <title>Phylogenetically driven sequencing of extremely halophilic archaea reveals strategies for static and dynamic osmo-response.</title>
        <authorList>
            <person name="Becker E.A."/>
            <person name="Seitzer P.M."/>
            <person name="Tritt A."/>
            <person name="Larsen D."/>
            <person name="Krusor M."/>
            <person name="Yao A.I."/>
            <person name="Wu D."/>
            <person name="Madern D."/>
            <person name="Eisen J.A."/>
            <person name="Darling A.E."/>
            <person name="Facciotti M.T."/>
        </authorList>
    </citation>
    <scope>NUCLEOTIDE SEQUENCE [LARGE SCALE GENOMIC DNA]</scope>
    <source>
        <strain evidence="3 4">DSM 1307</strain>
    </source>
</reference>
<dbReference type="CDD" id="cd00293">
    <property type="entry name" value="USP-like"/>
    <property type="match status" value="2"/>
</dbReference>
<evidence type="ECO:0000259" key="2">
    <source>
        <dbReference type="Pfam" id="PF00582"/>
    </source>
</evidence>
<evidence type="ECO:0000256" key="1">
    <source>
        <dbReference type="ARBA" id="ARBA00008791"/>
    </source>
</evidence>
<dbReference type="STRING" id="931277.C448_06588"/>
<dbReference type="PANTHER" id="PTHR46268">
    <property type="entry name" value="STRESS RESPONSE PROTEIN NHAX"/>
    <property type="match status" value="1"/>
</dbReference>
<accession>M0ML55</accession>
<dbReference type="Proteomes" id="UP000011568">
    <property type="component" value="Unassembled WGS sequence"/>
</dbReference>
<dbReference type="PRINTS" id="PR01438">
    <property type="entry name" value="UNVRSLSTRESS"/>
</dbReference>
<dbReference type="AlphaFoldDB" id="M0ML55"/>
<comment type="similarity">
    <text evidence="1">Belongs to the universal stress protein A family.</text>
</comment>
<evidence type="ECO:0000313" key="3">
    <source>
        <dbReference type="EMBL" id="EMA46427.1"/>
    </source>
</evidence>
<dbReference type="SUPFAM" id="SSF52402">
    <property type="entry name" value="Adenine nucleotide alpha hydrolases-like"/>
    <property type="match status" value="2"/>
</dbReference>
<gene>
    <name evidence="3" type="ORF">C448_06588</name>
</gene>